<dbReference type="InterPro" id="IPR046733">
    <property type="entry name" value="DUF6625"/>
</dbReference>
<dbReference type="AlphaFoldDB" id="G5STR0"/>
<dbReference type="PATRIC" id="fig|762968.3.peg.2455"/>
<dbReference type="RefSeq" id="WP_008621504.1">
    <property type="nucleotide sequence ID" value="NZ_JH376616.1"/>
</dbReference>
<dbReference type="EMBL" id="AFFY01000045">
    <property type="protein sequence ID" value="EHG99153.1"/>
    <property type="molecule type" value="Genomic_DNA"/>
</dbReference>
<dbReference type="eggNOG" id="ENOG502ZCE3">
    <property type="taxonomic scope" value="Bacteria"/>
</dbReference>
<comment type="caution">
    <text evidence="1">The sequence shown here is derived from an EMBL/GenBank/DDBJ whole genome shotgun (WGS) entry which is preliminary data.</text>
</comment>
<evidence type="ECO:0000313" key="2">
    <source>
        <dbReference type="Proteomes" id="UP000003598"/>
    </source>
</evidence>
<sequence length="349" mass="41670">MSKQHSTIAFIVPYFGRFNNYFQLWLNSCAANPTIDWFIFTDDKRDYDYPPNVHVTYTTLNKIKQRAEKALNCQVCMDKPYKLCDFKPFYGVMFAEELQGYDFWGYCDVDLIWGDIRHFVTEDLLTNNYKLFSHGHCTILRNMEVVNRFYLLEAKGVIPWQKVVSSPYSFLYDEFDQTNGIFEKHFPDKYHWETAAFDANYNTRSLRPTRTTVQLMKAMNTDYVFHWTEGRLTGLCIATDNTIQGQDFMYLHLQKRKIDCDFSLSATITDCIVLHDRIIRSMPVTPQKFKQLLPNKSILPYRFEEHVLHVINIIFDNYSQKPYFRGTVSYWFDKLFGRTNRYDYRYKKS</sequence>
<gene>
    <name evidence="1" type="ORF">HMPREF9441_02765</name>
</gene>
<dbReference type="Proteomes" id="UP000003598">
    <property type="component" value="Unassembled WGS sequence"/>
</dbReference>
<organism evidence="1 2">
    <name type="scientific">Paraprevotella clara YIT 11840</name>
    <dbReference type="NCBI Taxonomy" id="762968"/>
    <lineage>
        <taxon>Bacteria</taxon>
        <taxon>Pseudomonadati</taxon>
        <taxon>Bacteroidota</taxon>
        <taxon>Bacteroidia</taxon>
        <taxon>Bacteroidales</taxon>
        <taxon>Prevotellaceae</taxon>
        <taxon>Paraprevotella</taxon>
    </lineage>
</organism>
<dbReference type="HOGENOM" id="CLU_068038_0_0_10"/>
<name>G5STR0_9BACT</name>
<dbReference type="Pfam" id="PF20330">
    <property type="entry name" value="DUF6625"/>
    <property type="match status" value="1"/>
</dbReference>
<dbReference type="STRING" id="762968.HMPREF9441_02765"/>
<protein>
    <submittedName>
        <fullName evidence="1">Uncharacterized protein</fullName>
    </submittedName>
</protein>
<accession>G5STR0</accession>
<dbReference type="GeneID" id="93558108"/>
<dbReference type="OrthoDB" id="1910631at2"/>
<proteinExistence type="predicted"/>
<evidence type="ECO:0000313" key="1">
    <source>
        <dbReference type="EMBL" id="EHG99153.1"/>
    </source>
</evidence>
<keyword evidence="2" id="KW-1185">Reference proteome</keyword>
<reference evidence="1 2" key="1">
    <citation type="submission" date="2011-03" db="EMBL/GenBank/DDBJ databases">
        <authorList>
            <person name="Weinstock G."/>
            <person name="Sodergren E."/>
            <person name="Clifton S."/>
            <person name="Fulton L."/>
            <person name="Fulton B."/>
            <person name="Courtney L."/>
            <person name="Fronick C."/>
            <person name="Harrison M."/>
            <person name="Strong C."/>
            <person name="Farmer C."/>
            <person name="Delahaunty K."/>
            <person name="Markovic C."/>
            <person name="Hall O."/>
            <person name="Minx P."/>
            <person name="Tomlinson C."/>
            <person name="Mitreva M."/>
            <person name="Hou S."/>
            <person name="Chen J."/>
            <person name="Wollam A."/>
            <person name="Pepin K.H."/>
            <person name="Johnson M."/>
            <person name="Bhonagiri V."/>
            <person name="Zhang X."/>
            <person name="Suruliraj S."/>
            <person name="Warren W."/>
            <person name="Chinwalla A."/>
            <person name="Mardis E.R."/>
            <person name="Wilson R.K."/>
        </authorList>
    </citation>
    <scope>NUCLEOTIDE SEQUENCE [LARGE SCALE GENOMIC DNA]</scope>
    <source>
        <strain evidence="1 2">YIT 11840</strain>
    </source>
</reference>